<keyword evidence="4" id="KW-1185">Reference proteome</keyword>
<keyword evidence="2" id="KW-0812">Transmembrane</keyword>
<feature type="transmembrane region" description="Helical" evidence="2">
    <location>
        <begin position="1576"/>
        <end position="1595"/>
    </location>
</feature>
<keyword evidence="2" id="KW-1133">Transmembrane helix</keyword>
<accession>A0A5N6MVR1</accession>
<feature type="transmembrane region" description="Helical" evidence="2">
    <location>
        <begin position="1341"/>
        <end position="1361"/>
    </location>
</feature>
<feature type="transmembrane region" description="Helical" evidence="2">
    <location>
        <begin position="910"/>
        <end position="930"/>
    </location>
</feature>
<feature type="transmembrane region" description="Helical" evidence="2">
    <location>
        <begin position="1072"/>
        <end position="1092"/>
    </location>
</feature>
<feature type="transmembrane region" description="Helical" evidence="2">
    <location>
        <begin position="527"/>
        <end position="543"/>
    </location>
</feature>
<feature type="transmembrane region" description="Helical" evidence="2">
    <location>
        <begin position="123"/>
        <end position="140"/>
    </location>
</feature>
<feature type="compositionally biased region" description="Low complexity" evidence="1">
    <location>
        <begin position="333"/>
        <end position="348"/>
    </location>
</feature>
<feature type="transmembrane region" description="Helical" evidence="2">
    <location>
        <begin position="1041"/>
        <end position="1060"/>
    </location>
</feature>
<feature type="transmembrane region" description="Helical" evidence="2">
    <location>
        <begin position="1128"/>
        <end position="1148"/>
    </location>
</feature>
<feature type="transmembrane region" description="Helical" evidence="2">
    <location>
        <begin position="984"/>
        <end position="1002"/>
    </location>
</feature>
<feature type="transmembrane region" description="Helical" evidence="2">
    <location>
        <begin position="1453"/>
        <end position="1473"/>
    </location>
</feature>
<feature type="transmembrane region" description="Helical" evidence="2">
    <location>
        <begin position="67"/>
        <end position="84"/>
    </location>
</feature>
<feature type="transmembrane region" description="Helical" evidence="2">
    <location>
        <begin position="1373"/>
        <end position="1390"/>
    </location>
</feature>
<comment type="caution">
    <text evidence="3">The sequence shown here is derived from an EMBL/GenBank/DDBJ whole genome shotgun (WGS) entry which is preliminary data.</text>
</comment>
<reference evidence="3 4" key="1">
    <citation type="submission" date="2019-08" db="EMBL/GenBank/DDBJ databases">
        <title>Arthrobacter sp. nov., isolated from plateau pika and Tibetan wild ass.</title>
        <authorList>
            <person name="Ge Y."/>
        </authorList>
    </citation>
    <scope>NUCLEOTIDE SEQUENCE [LARGE SCALE GENOMIC DNA]</scope>
    <source>
        <strain evidence="3 4">785</strain>
    </source>
</reference>
<feature type="transmembrane region" description="Helical" evidence="2">
    <location>
        <begin position="1155"/>
        <end position="1172"/>
    </location>
</feature>
<feature type="compositionally biased region" description="Low complexity" evidence="1">
    <location>
        <begin position="1758"/>
        <end position="1767"/>
    </location>
</feature>
<feature type="compositionally biased region" description="Pro residues" evidence="1">
    <location>
        <begin position="1"/>
        <end position="19"/>
    </location>
</feature>
<feature type="transmembrane region" description="Helical" evidence="2">
    <location>
        <begin position="1254"/>
        <end position="1274"/>
    </location>
</feature>
<feature type="compositionally biased region" description="Low complexity" evidence="1">
    <location>
        <begin position="388"/>
        <end position="411"/>
    </location>
</feature>
<feature type="transmembrane region" description="Helical" evidence="2">
    <location>
        <begin position="450"/>
        <end position="470"/>
    </location>
</feature>
<feature type="transmembrane region" description="Helical" evidence="2">
    <location>
        <begin position="1551"/>
        <end position="1570"/>
    </location>
</feature>
<feature type="transmembrane region" description="Helical" evidence="2">
    <location>
        <begin position="476"/>
        <end position="497"/>
    </location>
</feature>
<feature type="transmembrane region" description="Helical" evidence="2">
    <location>
        <begin position="1104"/>
        <end position="1122"/>
    </location>
</feature>
<evidence type="ECO:0000313" key="4">
    <source>
        <dbReference type="Proteomes" id="UP000326852"/>
    </source>
</evidence>
<feature type="transmembrane region" description="Helical" evidence="2">
    <location>
        <begin position="147"/>
        <end position="165"/>
    </location>
</feature>
<feature type="transmembrane region" description="Helical" evidence="2">
    <location>
        <begin position="1525"/>
        <end position="1544"/>
    </location>
</feature>
<feature type="transmembrane region" description="Helical" evidence="2">
    <location>
        <begin position="96"/>
        <end position="117"/>
    </location>
</feature>
<feature type="compositionally biased region" description="Low complexity" evidence="1">
    <location>
        <begin position="1702"/>
        <end position="1730"/>
    </location>
</feature>
<feature type="transmembrane region" description="Helical" evidence="2">
    <location>
        <begin position="1008"/>
        <end position="1029"/>
    </location>
</feature>
<feature type="compositionally biased region" description="Low complexity" evidence="1">
    <location>
        <begin position="1737"/>
        <end position="1751"/>
    </location>
</feature>
<dbReference type="RefSeq" id="WP_152271514.1">
    <property type="nucleotide sequence ID" value="NZ_VTFX01000001.1"/>
</dbReference>
<evidence type="ECO:0000256" key="2">
    <source>
        <dbReference type="SAM" id="Phobius"/>
    </source>
</evidence>
<feature type="transmembrane region" description="Helical" evidence="2">
    <location>
        <begin position="229"/>
        <end position="247"/>
    </location>
</feature>
<feature type="transmembrane region" description="Helical" evidence="2">
    <location>
        <begin position="717"/>
        <end position="738"/>
    </location>
</feature>
<feature type="transmembrane region" description="Helical" evidence="2">
    <location>
        <begin position="882"/>
        <end position="904"/>
    </location>
</feature>
<proteinExistence type="predicted"/>
<gene>
    <name evidence="3" type="ORF">GD627_04610</name>
</gene>
<feature type="transmembrane region" description="Helical" evidence="2">
    <location>
        <begin position="617"/>
        <end position="636"/>
    </location>
</feature>
<feature type="transmembrane region" description="Helical" evidence="2">
    <location>
        <begin position="1315"/>
        <end position="1335"/>
    </location>
</feature>
<feature type="transmembrane region" description="Helical" evidence="2">
    <location>
        <begin position="1629"/>
        <end position="1646"/>
    </location>
</feature>
<feature type="transmembrane region" description="Helical" evidence="2">
    <location>
        <begin position="1421"/>
        <end position="1441"/>
    </location>
</feature>
<sequence length="1777" mass="180357">MEQPTPVLPRPVPPRPAPPVKTEAQLREEKRRRDLRNINITLYSASLLLVAAAALFIGLAIPAEARFFGVVAVTALFYVSGLVIHSRSKRLQPAAVAFTGTGLALIPVVGLALFNFVLPNGPAAWLVTSLVGTAAFAYAAARIESRVVTYLALTFLLSSGLASGAALRWGIVWYFLFTVILATLISLAAIKRPGWLNNLYVDAFVRSHRYLVPATAIACVQISGQMTSAQLGVLFLAFALYYAVMFWQGPASNRLVNSYGLRAAGTVGLTSLFYSFTDNSQLTLLAFAVQVAAQTAGVLARRPVYGAAALLQVASRSTGLPLDWDAEPRPRAGAETASGTGTALRAATEGGGTPASAPPGPPAPPVGSGAAESTQPGSTQPESSQPESTQPGSTASGATAAAPAVSAWGGPTAPESVSAPGDASAATVSLAKKPAAAPETVARRFFRVDIAALLILQACTGLAAGVWHVVLERQAVGSSAAFAGTAVVVLLTYLAAAWKLGGRLEFSVLVPVALAFVPSLLMPGGSLWPGILVTGILGAYLVVRAVDGNQQARPVFVLAARAAAVLLVPLVVLAVLAGAEGVPAAAWSLASTVLALTVNQAVSVIRISRGKAEGFPGAAVGAAAGGAAGLTLLLSFQQQPGAALSLAALWAVVASNALTSVLLPRGLFLAAAPAGFSAAALIGAGVFGLRGYELLAAAALCYCAVQIRRTESGTHRSYYIAAGQALLTVLAALVAADFGAGVDGIFIAVAVTAAVQHLARIVFDRRLRGLGLSRTILWFALALLGLLPPLYYILTYTAARSDTAVVLLLIGAGSAAFTQAAYSLGAAGRTGFGVLDPAGSDSLGTAAGRVDGQASGTAGGTADGQASRTVSKAGRLYPAGRGAAVAAAIAAALVLLLSAGVRAAEGNGGIAGLAVLAGALAVNIFTSLLLRRSWPALTAPAGFVAAAVIGAGRLGLPGYEVLVAVALGYCAYLVLGRSNPLRGAYLLAAQVLAVVLAALAAADLTGDVHPVFATVAVGIAVGQVLRFVLAVRLEPLGFASWARWGGLAASAAVPLAYVGLQAQAGQSGTLMFLVLCAAAVAVFSQMAAVVRLRRGRPLRSAAEFLAAAALVALLATVASRGIEGQGSGWTLVLLWTALAANAATSLLLSGRYETVALAGFAAAGAVGAGVLGLRGYELLVLAALAYAAHSALKREEPNRGLYLLGVQGLLVIGTVLAAADLGAGMHGLYLAGAAALAAQQLLRTLLDRRLDAHGYAEASLWLSLALLVLVPFAYGFNAGTDTQRPAVALHLFLLLLTAAAAFARRHSAGEKRSAWILYPAGYALGALPVVLSTGGLVPDPLLARGAAGTFLLVLAAAALCGEARRSLDKPTRTALLVIAVSYTAYVLAATPHGDNSFLLAAASAAGGTVFLVVSYTRNRPWLAVGLPPLLVLGMMFLFRGLTDTVLGSIDETGIASLLPVWAAVAVLQAIRLATPLRPVEASLPGSAEHPAMPPSLLRRRILGSASALVPALAAIPAMAPDMSAVAGSATLVVALVLALVEVPARFREPAAQAAVLVAALAVLRVCWLVLGSVNGFWSLQYWAVVLTGLAAYEFLRKRDRRGTMVLAAAGAILSASGLSTVIFGGSGKQLWALVAHAGLLVFGLLASRRLFTLWGAAGVVLAVLWYLRGYTFLLLALLGIGLIALAVWRLTRVRTDEPGNPPAATTGPGAGPAPSGPHAGSAPAGPHAGHAPPPPTAAGVMPAPSSAARPGPGTGEGPVPDADAQDPAPLPEGDRTH</sequence>
<evidence type="ECO:0000313" key="3">
    <source>
        <dbReference type="EMBL" id="KAD4060331.1"/>
    </source>
</evidence>
<feature type="transmembrane region" description="Helical" evidence="2">
    <location>
        <begin position="1286"/>
        <end position="1303"/>
    </location>
</feature>
<feature type="region of interest" description="Disordered" evidence="1">
    <location>
        <begin position="1"/>
        <end position="28"/>
    </location>
</feature>
<feature type="region of interest" description="Disordered" evidence="1">
    <location>
        <begin position="1698"/>
        <end position="1777"/>
    </location>
</feature>
<organism evidence="3 4">
    <name type="scientific">Arthrobacter yangruifuii</name>
    <dbReference type="NCBI Taxonomy" id="2606616"/>
    <lineage>
        <taxon>Bacteria</taxon>
        <taxon>Bacillati</taxon>
        <taxon>Actinomycetota</taxon>
        <taxon>Actinomycetes</taxon>
        <taxon>Micrococcales</taxon>
        <taxon>Micrococcaceae</taxon>
        <taxon>Arthrobacter</taxon>
    </lineage>
</organism>
<feature type="transmembrane region" description="Helical" evidence="2">
    <location>
        <begin position="744"/>
        <end position="763"/>
    </location>
</feature>
<feature type="compositionally biased region" description="Pro residues" evidence="1">
    <location>
        <begin position="356"/>
        <end position="365"/>
    </location>
</feature>
<feature type="transmembrane region" description="Helical" evidence="2">
    <location>
        <begin position="961"/>
        <end position="977"/>
    </location>
</feature>
<feature type="transmembrane region" description="Helical" evidence="2">
    <location>
        <begin position="40"/>
        <end position="61"/>
    </location>
</feature>
<feature type="transmembrane region" description="Helical" evidence="2">
    <location>
        <begin position="1602"/>
        <end position="1623"/>
    </location>
</feature>
<feature type="transmembrane region" description="Helical" evidence="2">
    <location>
        <begin position="666"/>
        <end position="683"/>
    </location>
</feature>
<feature type="transmembrane region" description="Helical" evidence="2">
    <location>
        <begin position="1396"/>
        <end position="1414"/>
    </location>
</feature>
<feature type="transmembrane region" description="Helical" evidence="2">
    <location>
        <begin position="642"/>
        <end position="659"/>
    </location>
</feature>
<feature type="compositionally biased region" description="Polar residues" evidence="1">
    <location>
        <begin position="373"/>
        <end position="387"/>
    </location>
</feature>
<keyword evidence="2" id="KW-0472">Membrane</keyword>
<feature type="transmembrane region" description="Helical" evidence="2">
    <location>
        <begin position="1501"/>
        <end position="1519"/>
    </location>
</feature>
<feature type="transmembrane region" description="Helical" evidence="2">
    <location>
        <begin position="171"/>
        <end position="191"/>
    </location>
</feature>
<dbReference type="EMBL" id="VTFX01000001">
    <property type="protein sequence ID" value="KAD4060331.1"/>
    <property type="molecule type" value="Genomic_DNA"/>
</dbReference>
<feature type="transmembrane region" description="Helical" evidence="2">
    <location>
        <begin position="775"/>
        <end position="794"/>
    </location>
</feature>
<protein>
    <recommendedName>
        <fullName evidence="5">DUF2339 domain-containing protein</fullName>
    </recommendedName>
</protein>
<feature type="transmembrane region" description="Helical" evidence="2">
    <location>
        <begin position="806"/>
        <end position="825"/>
    </location>
</feature>
<feature type="transmembrane region" description="Helical" evidence="2">
    <location>
        <begin position="937"/>
        <end position="955"/>
    </location>
</feature>
<evidence type="ECO:0000256" key="1">
    <source>
        <dbReference type="SAM" id="MobiDB-lite"/>
    </source>
</evidence>
<feature type="transmembrane region" description="Helical" evidence="2">
    <location>
        <begin position="1673"/>
        <end position="1691"/>
    </location>
</feature>
<evidence type="ECO:0008006" key="5">
    <source>
        <dbReference type="Google" id="ProtNLM"/>
    </source>
</evidence>
<feature type="region of interest" description="Disordered" evidence="1">
    <location>
        <begin position="320"/>
        <end position="421"/>
    </location>
</feature>
<feature type="transmembrane region" description="Helical" evidence="2">
    <location>
        <begin position="555"/>
        <end position="579"/>
    </location>
</feature>
<name>A0A5N6MVR1_9MICC</name>
<dbReference type="Proteomes" id="UP000326852">
    <property type="component" value="Unassembled WGS sequence"/>
</dbReference>